<comment type="caution">
    <text evidence="1">The sequence shown here is derived from an EMBL/GenBank/DDBJ whole genome shotgun (WGS) entry which is preliminary data.</text>
</comment>
<evidence type="ECO:0000313" key="1">
    <source>
        <dbReference type="EMBL" id="TMS59015.1"/>
    </source>
</evidence>
<dbReference type="EMBL" id="AKCV02000014">
    <property type="protein sequence ID" value="TMS59015.1"/>
    <property type="molecule type" value="Genomic_DNA"/>
</dbReference>
<protein>
    <submittedName>
        <fullName evidence="1">Uncharacterized protein</fullName>
    </submittedName>
</protein>
<gene>
    <name evidence="1" type="ORF">MW7_004590</name>
</gene>
<sequence length="87" mass="9346">MKKKSIALLVGAALLVIGGTFGHQRVTAFFWKAENATVRLPGCASNDCIEHGTIRMNPWNGMYYLTTAEGKVYELGEGATAMIQGAP</sequence>
<dbReference type="Proteomes" id="UP000004277">
    <property type="component" value="Unassembled WGS sequence"/>
</dbReference>
<reference evidence="1" key="1">
    <citation type="submission" date="2019-05" db="EMBL/GenBank/DDBJ databases">
        <title>Revised genome assembly of Burkholderiaceae (previously Ralstonia) sp. PBA.</title>
        <authorList>
            <person name="Gan H.M."/>
        </authorList>
    </citation>
    <scope>NUCLEOTIDE SEQUENCE</scope>
    <source>
        <strain evidence="1">PBA</strain>
    </source>
</reference>
<organism evidence="1 2">
    <name type="scientific">Imbroritus primus</name>
    <dbReference type="NCBI Taxonomy" id="3058603"/>
    <lineage>
        <taxon>Bacteria</taxon>
        <taxon>Pseudomonadati</taxon>
        <taxon>Pseudomonadota</taxon>
        <taxon>Betaproteobacteria</taxon>
        <taxon>Burkholderiales</taxon>
        <taxon>Burkholderiaceae</taxon>
        <taxon>Imbroritus</taxon>
    </lineage>
</organism>
<evidence type="ECO:0000313" key="2">
    <source>
        <dbReference type="Proteomes" id="UP000004277"/>
    </source>
</evidence>
<keyword evidence="2" id="KW-1185">Reference proteome</keyword>
<accession>A0ACD3SS22</accession>
<proteinExistence type="predicted"/>
<name>A0ACD3SS22_9BURK</name>